<dbReference type="KEGG" id="pcm:AY601_1080"/>
<dbReference type="RefSeq" id="WP_068397527.1">
    <property type="nucleotide sequence ID" value="NZ_CP014504.1"/>
</dbReference>
<evidence type="ECO:0000313" key="1">
    <source>
        <dbReference type="EMBL" id="AMP98008.1"/>
    </source>
</evidence>
<keyword evidence="2" id="KW-1185">Reference proteome</keyword>
<proteinExistence type="predicted"/>
<accession>A0A127VAH9</accession>
<dbReference type="OrthoDB" id="9803333at2"/>
<dbReference type="AlphaFoldDB" id="A0A127VAH9"/>
<reference evidence="1 2" key="1">
    <citation type="submission" date="2016-03" db="EMBL/GenBank/DDBJ databases">
        <title>Complete genome sequence of Pedobacter cryoconitis PAMC 27485.</title>
        <authorList>
            <person name="Lee J."/>
            <person name="Kim O.-S."/>
        </authorList>
    </citation>
    <scope>NUCLEOTIDE SEQUENCE [LARGE SCALE GENOMIC DNA]</scope>
    <source>
        <strain evidence="1 2">PAMC 27485</strain>
    </source>
</reference>
<protein>
    <submittedName>
        <fullName evidence="1">Uncharacterized protein</fullName>
    </submittedName>
</protein>
<organism evidence="1 2">
    <name type="scientific">Pedobacter cryoconitis</name>
    <dbReference type="NCBI Taxonomy" id="188932"/>
    <lineage>
        <taxon>Bacteria</taxon>
        <taxon>Pseudomonadati</taxon>
        <taxon>Bacteroidota</taxon>
        <taxon>Sphingobacteriia</taxon>
        <taxon>Sphingobacteriales</taxon>
        <taxon>Sphingobacteriaceae</taxon>
        <taxon>Pedobacter</taxon>
    </lineage>
</organism>
<dbReference type="Proteomes" id="UP000071561">
    <property type="component" value="Chromosome"/>
</dbReference>
<sequence>MLEKNETRLVISGNRGPGKSISLKMAAKGIDIILTHHKRKEQELQVVAGPITTDFARWISAQRIELTGGMNL</sequence>
<dbReference type="PATRIC" id="fig|188932.3.peg.1115"/>
<dbReference type="EMBL" id="CP014504">
    <property type="protein sequence ID" value="AMP98008.1"/>
    <property type="molecule type" value="Genomic_DNA"/>
</dbReference>
<gene>
    <name evidence="1" type="ORF">AY601_1080</name>
</gene>
<name>A0A127VAH9_9SPHI</name>
<evidence type="ECO:0000313" key="2">
    <source>
        <dbReference type="Proteomes" id="UP000071561"/>
    </source>
</evidence>